<gene>
    <name evidence="2" type="ORF">AMTR_s00019p00092150</name>
</gene>
<protein>
    <recommendedName>
        <fullName evidence="4">Pollen Ole e 1 allergen and extensin family protein</fullName>
    </recommendedName>
</protein>
<reference evidence="3" key="1">
    <citation type="journal article" date="2013" name="Science">
        <title>The Amborella genome and the evolution of flowering plants.</title>
        <authorList>
            <consortium name="Amborella Genome Project"/>
        </authorList>
    </citation>
    <scope>NUCLEOTIDE SEQUENCE [LARGE SCALE GENOMIC DNA]</scope>
</reference>
<evidence type="ECO:0000256" key="1">
    <source>
        <dbReference type="SAM" id="SignalP"/>
    </source>
</evidence>
<evidence type="ECO:0000313" key="3">
    <source>
        <dbReference type="Proteomes" id="UP000017836"/>
    </source>
</evidence>
<dbReference type="Proteomes" id="UP000017836">
    <property type="component" value="Unassembled WGS sequence"/>
</dbReference>
<dbReference type="HOGENOM" id="CLU_1558034_0_0_1"/>
<name>W1PJ12_AMBTC</name>
<dbReference type="Gramene" id="ERN07100">
    <property type="protein sequence ID" value="ERN07100"/>
    <property type="gene ID" value="AMTR_s00019p00092150"/>
</dbReference>
<evidence type="ECO:0000313" key="2">
    <source>
        <dbReference type="EMBL" id="ERN07100.1"/>
    </source>
</evidence>
<organism evidence="2 3">
    <name type="scientific">Amborella trichopoda</name>
    <dbReference type="NCBI Taxonomy" id="13333"/>
    <lineage>
        <taxon>Eukaryota</taxon>
        <taxon>Viridiplantae</taxon>
        <taxon>Streptophyta</taxon>
        <taxon>Embryophyta</taxon>
        <taxon>Tracheophyta</taxon>
        <taxon>Spermatophyta</taxon>
        <taxon>Magnoliopsida</taxon>
        <taxon>Amborellales</taxon>
        <taxon>Amborellaceae</taxon>
        <taxon>Amborella</taxon>
    </lineage>
</organism>
<keyword evidence="3" id="KW-1185">Reference proteome</keyword>
<accession>W1PJ12</accession>
<feature type="signal peptide" evidence="1">
    <location>
        <begin position="1"/>
        <end position="23"/>
    </location>
</feature>
<evidence type="ECO:0008006" key="4">
    <source>
        <dbReference type="Google" id="ProtNLM"/>
    </source>
</evidence>
<keyword evidence="1" id="KW-0732">Signal</keyword>
<dbReference type="OrthoDB" id="1104395at2759"/>
<dbReference type="AlphaFoldDB" id="W1PJ12"/>
<dbReference type="OMA" id="CDGEKKT"/>
<dbReference type="EMBL" id="KI393807">
    <property type="protein sequence ID" value="ERN07100.1"/>
    <property type="molecule type" value="Genomic_DNA"/>
</dbReference>
<dbReference type="KEGG" id="atr:18435316"/>
<proteinExistence type="predicted"/>
<feature type="chain" id="PRO_5004808294" description="Pollen Ole e 1 allergen and extensin family protein" evidence="1">
    <location>
        <begin position="24"/>
        <end position="186"/>
    </location>
</feature>
<sequence>MASIALSALVFLLSFSSSHLASAHVVEDQISCLDCTKHQAHGVGLVIKCDSEKPILAVTDRTGSFKAEITTSKTSAPLEDTCYASLLGPRNKLCSFKNNQASKFVKSAKYHKDPSSSYYALFTPLSFSSSDCVSMANRKIKPDFKVEDTKQDGSKSSKTIDLPVPREWGLAPTSYYFYPIIPIGIP</sequence>